<dbReference type="Gene3D" id="3.40.50.1820">
    <property type="entry name" value="alpha/beta hydrolase"/>
    <property type="match status" value="1"/>
</dbReference>
<dbReference type="PANTHER" id="PTHR43689">
    <property type="entry name" value="HYDROLASE"/>
    <property type="match status" value="1"/>
</dbReference>
<dbReference type="InterPro" id="IPR000073">
    <property type="entry name" value="AB_hydrolase_1"/>
</dbReference>
<dbReference type="STRING" id="39692.BST38_18970"/>
<evidence type="ECO:0000259" key="1">
    <source>
        <dbReference type="Pfam" id="PF12697"/>
    </source>
</evidence>
<dbReference type="PANTHER" id="PTHR43689:SF8">
    <property type="entry name" value="ALPHA_BETA-HYDROLASES SUPERFAMILY PROTEIN"/>
    <property type="match status" value="1"/>
</dbReference>
<dbReference type="Proteomes" id="UP000252008">
    <property type="component" value="Unassembled WGS sequence"/>
</dbReference>
<evidence type="ECO:0000313" key="3">
    <source>
        <dbReference type="Proteomes" id="UP000252008"/>
    </source>
</evidence>
<protein>
    <submittedName>
        <fullName evidence="2">Lysophospholipase [Nocardia brasiliensis ATCC]</fullName>
    </submittedName>
</protein>
<name>A0A375YH30_MYCPF</name>
<sequence>MSVDSYARFLPEAYTDGWTPPVSTWWPWQGRSVQIARAAVPDARLRVMVIHGGGGYSGALWPLASVAAGDGVEVLAPDLPLYGDTVDPDPAGVRYADWVALLCDLVQAERAADPRPLILFGASMGGMLAYEAAARTGQVAAVVATCLLDMSDPAARAAATRFAWLGRPAPALLRALEPVLGRVRLPIRWLADMAAMSTDPRLSRLCASDPRGGGARVPLGFLADWMTYAHTAPEDYTGAPVTLVAPAADAWTPPELSIRFLQRISAPTEVVMLEGCGHFPVEEPGLTQMRDALTQVAARVAPR</sequence>
<dbReference type="RefSeq" id="WP_083144998.1">
    <property type="nucleotide sequence ID" value="NZ_MVID01000018.1"/>
</dbReference>
<dbReference type="EMBL" id="UEGS01000001">
    <property type="protein sequence ID" value="SRX80432.1"/>
    <property type="molecule type" value="Genomic_DNA"/>
</dbReference>
<dbReference type="GO" id="GO:0003824">
    <property type="term" value="F:catalytic activity"/>
    <property type="evidence" value="ECO:0007669"/>
    <property type="project" value="UniProtKB-ARBA"/>
</dbReference>
<organism evidence="2 3">
    <name type="scientific">Mycolicibacterium parafortuitum</name>
    <name type="common">Mycobacterium parafortuitum</name>
    <dbReference type="NCBI Taxonomy" id="39692"/>
    <lineage>
        <taxon>Bacteria</taxon>
        <taxon>Bacillati</taxon>
        <taxon>Actinomycetota</taxon>
        <taxon>Actinomycetes</taxon>
        <taxon>Mycobacteriales</taxon>
        <taxon>Mycobacteriaceae</taxon>
        <taxon>Mycolicibacterium</taxon>
    </lineage>
</organism>
<keyword evidence="3" id="KW-1185">Reference proteome</keyword>
<proteinExistence type="predicted"/>
<feature type="domain" description="AB hydrolase-1" evidence="1">
    <location>
        <begin position="49"/>
        <end position="284"/>
    </location>
</feature>
<dbReference type="Pfam" id="PF12697">
    <property type="entry name" value="Abhydrolase_6"/>
    <property type="match status" value="1"/>
</dbReference>
<reference evidence="2 3" key="1">
    <citation type="submission" date="2018-05" db="EMBL/GenBank/DDBJ databases">
        <authorList>
            <consortium name="IHU Genomes"/>
        </authorList>
    </citation>
    <scope>NUCLEOTIDE SEQUENCE [LARGE SCALE GENOMIC DNA]</scope>
    <source>
        <strain evidence="2 3">P7335</strain>
    </source>
</reference>
<evidence type="ECO:0000313" key="2">
    <source>
        <dbReference type="EMBL" id="SRX80432.1"/>
    </source>
</evidence>
<dbReference type="AlphaFoldDB" id="A0A375YH30"/>
<dbReference type="InterPro" id="IPR029058">
    <property type="entry name" value="AB_hydrolase_fold"/>
</dbReference>
<dbReference type="SUPFAM" id="SSF53474">
    <property type="entry name" value="alpha/beta-Hydrolases"/>
    <property type="match status" value="1"/>
</dbReference>
<gene>
    <name evidence="2" type="ORF">MPP7335_02175</name>
</gene>
<accession>A0A375YH30</accession>